<keyword evidence="10" id="KW-0472">Membrane</keyword>
<evidence type="ECO:0000259" key="14">
    <source>
        <dbReference type="Pfam" id="PF17039"/>
    </source>
</evidence>
<evidence type="ECO:0000256" key="7">
    <source>
        <dbReference type="ARBA" id="ARBA00022968"/>
    </source>
</evidence>
<evidence type="ECO:0000256" key="8">
    <source>
        <dbReference type="ARBA" id="ARBA00022989"/>
    </source>
</evidence>
<keyword evidence="8" id="KW-1133">Transmembrane helix</keyword>
<dbReference type="EC" id="2.4.1.-" evidence="12"/>
<dbReference type="GO" id="GO:0008417">
    <property type="term" value="F:fucosyltransferase activity"/>
    <property type="evidence" value="ECO:0007669"/>
    <property type="project" value="InterPro"/>
</dbReference>
<evidence type="ECO:0000256" key="10">
    <source>
        <dbReference type="ARBA" id="ARBA00023136"/>
    </source>
</evidence>
<keyword evidence="7" id="KW-0735">Signal-anchor</keyword>
<dbReference type="Gene3D" id="3.40.50.11660">
    <property type="entry name" value="Glycosyl transferase family 10, C-terminal domain"/>
    <property type="match status" value="1"/>
</dbReference>
<dbReference type="FunFam" id="3.40.50.11660:FF:000004">
    <property type="entry name" value="Glycoprotein 3-alpha-L-fucosyltransferase A"/>
    <property type="match status" value="1"/>
</dbReference>
<feature type="domain" description="Fucosyltransferase C-terminal" evidence="13">
    <location>
        <begin position="226"/>
        <end position="398"/>
    </location>
</feature>
<organism evidence="15 16">
    <name type="scientific">Plectus sambesii</name>
    <dbReference type="NCBI Taxonomy" id="2011161"/>
    <lineage>
        <taxon>Eukaryota</taxon>
        <taxon>Metazoa</taxon>
        <taxon>Ecdysozoa</taxon>
        <taxon>Nematoda</taxon>
        <taxon>Chromadorea</taxon>
        <taxon>Plectida</taxon>
        <taxon>Plectina</taxon>
        <taxon>Plectoidea</taxon>
        <taxon>Plectidae</taxon>
        <taxon>Plectus</taxon>
    </lineage>
</organism>
<accession>A0A914VZ66</accession>
<dbReference type="InterPro" id="IPR031481">
    <property type="entry name" value="Glyco_tran_10_N"/>
</dbReference>
<comment type="subcellular location">
    <subcellularLocation>
        <location evidence="1 12">Golgi apparatus</location>
        <location evidence="1 12">Golgi stack membrane</location>
        <topology evidence="1 12">Single-pass type II membrane protein</topology>
    </subcellularLocation>
</comment>
<dbReference type="PANTHER" id="PTHR48438">
    <property type="entry name" value="ALPHA-(1,3)-FUCOSYLTRANSFERASE C-RELATED"/>
    <property type="match status" value="1"/>
</dbReference>
<keyword evidence="4 12" id="KW-0328">Glycosyltransferase</keyword>
<proteinExistence type="inferred from homology"/>
<dbReference type="SUPFAM" id="SSF53756">
    <property type="entry name" value="UDP-Glycosyltransferase/glycogen phosphorylase"/>
    <property type="match status" value="1"/>
</dbReference>
<keyword evidence="6 12" id="KW-0812">Transmembrane</keyword>
<keyword evidence="11" id="KW-0325">Glycoprotein</keyword>
<dbReference type="Proteomes" id="UP000887566">
    <property type="component" value="Unplaced"/>
</dbReference>
<evidence type="ECO:0000313" key="16">
    <source>
        <dbReference type="WBParaSite" id="PSAMB.scaffold280size59529.g4105.t1"/>
    </source>
</evidence>
<evidence type="ECO:0000256" key="5">
    <source>
        <dbReference type="ARBA" id="ARBA00022679"/>
    </source>
</evidence>
<evidence type="ECO:0000256" key="11">
    <source>
        <dbReference type="ARBA" id="ARBA00023180"/>
    </source>
</evidence>
<name>A0A914VZ66_9BILA</name>
<dbReference type="InterPro" id="IPR038577">
    <property type="entry name" value="GT10-like_C_sf"/>
</dbReference>
<keyword evidence="15" id="KW-1185">Reference proteome</keyword>
<dbReference type="AlphaFoldDB" id="A0A914VZ66"/>
<evidence type="ECO:0000313" key="15">
    <source>
        <dbReference type="Proteomes" id="UP000887566"/>
    </source>
</evidence>
<evidence type="ECO:0000256" key="3">
    <source>
        <dbReference type="ARBA" id="ARBA00008919"/>
    </source>
</evidence>
<dbReference type="Pfam" id="PF17039">
    <property type="entry name" value="Glyco_tran_10_N"/>
    <property type="match status" value="1"/>
</dbReference>
<dbReference type="WBParaSite" id="PSAMB.scaffold280size59529.g4105.t1">
    <property type="protein sequence ID" value="PSAMB.scaffold280size59529.g4105.t1"/>
    <property type="gene ID" value="PSAMB.scaffold280size59529.g4105"/>
</dbReference>
<dbReference type="PANTHER" id="PTHR48438:SF1">
    <property type="entry name" value="ALPHA-(1,3)-FUCOSYLTRANSFERASE C-RELATED"/>
    <property type="match status" value="1"/>
</dbReference>
<comment type="pathway">
    <text evidence="2">Protein modification; protein glycosylation.</text>
</comment>
<feature type="domain" description="Fucosyltransferase N-terminal" evidence="14">
    <location>
        <begin position="112"/>
        <end position="196"/>
    </location>
</feature>
<keyword evidence="9 12" id="KW-0333">Golgi apparatus</keyword>
<evidence type="ECO:0000259" key="13">
    <source>
        <dbReference type="Pfam" id="PF00852"/>
    </source>
</evidence>
<dbReference type="InterPro" id="IPR001503">
    <property type="entry name" value="Glyco_trans_10"/>
</dbReference>
<reference evidence="16" key="1">
    <citation type="submission" date="2022-11" db="UniProtKB">
        <authorList>
            <consortium name="WormBaseParasite"/>
        </authorList>
    </citation>
    <scope>IDENTIFICATION</scope>
</reference>
<dbReference type="Pfam" id="PF00852">
    <property type="entry name" value="Glyco_transf_10"/>
    <property type="match status" value="1"/>
</dbReference>
<evidence type="ECO:0000256" key="4">
    <source>
        <dbReference type="ARBA" id="ARBA00022676"/>
    </source>
</evidence>
<evidence type="ECO:0000256" key="12">
    <source>
        <dbReference type="RuleBase" id="RU003832"/>
    </source>
</evidence>
<protein>
    <recommendedName>
        <fullName evidence="12">Fucosyltransferase</fullName>
        <ecNumber evidence="12">2.4.1.-</ecNumber>
    </recommendedName>
</protein>
<sequence>MRVTLKKTVVATYLLFCATLTFLNVLLYQNEPTGDQTEASNVPSRAAGLFVTIFGRENRKPLALLPEDSTETDRILEQIEYAPEISSLPRQPVKIFLPHGLGMYGGVSLGYKEFEVQNCRVKNCFITVNQRDAPSAEVVFFRDSLIFPKSYQRPQNQLWVMQLLENPDYTSTLRYANGHVNYTATYRWDSDIVTPYEKWVPLAQVPRDQRLPLTSKKLARKSDYAKGKSEMVAWFVSHCHTNNNRLAYAKKLSRHISVHIFGDCGNMVCHRRDERCQTMLDDDYKFYLSFENNNCEDYVTEKYFVNGLQHDIIPVVMGPPRSYYEKISPPHSFIHVDDFRSPKELAAYLHYLDKNDSAYNEYFAWKGTGQFINTKFWCRLCALAQNPRPKIHPNIDGWWKKNGSCMSSSKH</sequence>
<evidence type="ECO:0000256" key="9">
    <source>
        <dbReference type="ARBA" id="ARBA00023034"/>
    </source>
</evidence>
<keyword evidence="5 12" id="KW-0808">Transferase</keyword>
<evidence type="ECO:0000256" key="2">
    <source>
        <dbReference type="ARBA" id="ARBA00004922"/>
    </source>
</evidence>
<dbReference type="GO" id="GO:0032580">
    <property type="term" value="C:Golgi cisterna membrane"/>
    <property type="evidence" value="ECO:0007669"/>
    <property type="project" value="UniProtKB-SubCell"/>
</dbReference>
<dbReference type="InterPro" id="IPR055270">
    <property type="entry name" value="Glyco_tran_10_C"/>
</dbReference>
<comment type="similarity">
    <text evidence="3 12">Belongs to the glycosyltransferase 10 family.</text>
</comment>
<evidence type="ECO:0000256" key="1">
    <source>
        <dbReference type="ARBA" id="ARBA00004447"/>
    </source>
</evidence>
<evidence type="ECO:0000256" key="6">
    <source>
        <dbReference type="ARBA" id="ARBA00022692"/>
    </source>
</evidence>